<dbReference type="PANTHER" id="PTHR40943:SF2">
    <property type="entry name" value="(S)-UREIDOGLYCINE AMINOHYDROLASE CUPIN DOMAIN-CONTAINING PROTEIN"/>
    <property type="match status" value="1"/>
</dbReference>
<evidence type="ECO:0000259" key="1">
    <source>
        <dbReference type="Pfam" id="PF05899"/>
    </source>
</evidence>
<dbReference type="SUPFAM" id="SSF51182">
    <property type="entry name" value="RmlC-like cupins"/>
    <property type="match status" value="1"/>
</dbReference>
<protein>
    <submittedName>
        <fullName evidence="2">Cupin domain-containing protein</fullName>
    </submittedName>
</protein>
<feature type="domain" description="(S)-ureidoglycine aminohydrolase cupin" evidence="1">
    <location>
        <begin position="41"/>
        <end position="112"/>
    </location>
</feature>
<reference evidence="3" key="1">
    <citation type="submission" date="2019-02" db="EMBL/GenBank/DDBJ databases">
        <title>Complete genome sequence of Rhodoferax sp. Gr-4.</title>
        <authorList>
            <person name="Jin L."/>
        </authorList>
    </citation>
    <scope>NUCLEOTIDE SEQUENCE [LARGE SCALE GENOMIC DNA]</scope>
    <source>
        <strain evidence="3">Gr-4</strain>
    </source>
</reference>
<gene>
    <name evidence="2" type="ORF">EXZ61_13400</name>
</gene>
<keyword evidence="3" id="KW-1185">Reference proteome</keyword>
<sequence length="120" mass="13456">MTAPSLLKLDSVVAPDVYFLPPEKLISGNPQQTMWMHYTDPTQQFFSGVWRSEPGKWRVAYTEEEYCHMLEGRSIVTNADGEAVTVSAGDSFVIPRGFTGTWEVVETTSKRFVIYEAATA</sequence>
<dbReference type="AlphaFoldDB" id="A0A515EQZ1"/>
<evidence type="ECO:0000313" key="2">
    <source>
        <dbReference type="EMBL" id="QDL55082.1"/>
    </source>
</evidence>
<dbReference type="CDD" id="cd02227">
    <property type="entry name" value="cupin_TM1112-like"/>
    <property type="match status" value="1"/>
</dbReference>
<dbReference type="Proteomes" id="UP000317365">
    <property type="component" value="Chromosome"/>
</dbReference>
<dbReference type="KEGG" id="rhg:EXZ61_13400"/>
<accession>A0A515EQZ1</accession>
<dbReference type="InterPro" id="IPR011051">
    <property type="entry name" value="RmlC_Cupin_sf"/>
</dbReference>
<name>A0A515EQZ1_9BURK</name>
<dbReference type="EMBL" id="CP036282">
    <property type="protein sequence ID" value="QDL55082.1"/>
    <property type="molecule type" value="Genomic_DNA"/>
</dbReference>
<dbReference type="InterPro" id="IPR014710">
    <property type="entry name" value="RmlC-like_jellyroll"/>
</dbReference>
<dbReference type="Gene3D" id="2.60.120.10">
    <property type="entry name" value="Jelly Rolls"/>
    <property type="match status" value="1"/>
</dbReference>
<evidence type="ECO:0000313" key="3">
    <source>
        <dbReference type="Proteomes" id="UP000317365"/>
    </source>
</evidence>
<organism evidence="2 3">
    <name type="scientific">Rhodoferax aquaticus</name>
    <dbReference type="NCBI Taxonomy" id="2527691"/>
    <lineage>
        <taxon>Bacteria</taxon>
        <taxon>Pseudomonadati</taxon>
        <taxon>Pseudomonadota</taxon>
        <taxon>Betaproteobacteria</taxon>
        <taxon>Burkholderiales</taxon>
        <taxon>Comamonadaceae</taxon>
        <taxon>Rhodoferax</taxon>
    </lineage>
</organism>
<dbReference type="InterPro" id="IPR008579">
    <property type="entry name" value="UGlyAH_Cupin_dom"/>
</dbReference>
<reference evidence="3" key="2">
    <citation type="journal article" date="2020" name="Int. J. Syst. Evol. Microbiol.">
        <title>Genomic insights into a novel species Rhodoferax aquaticus sp. nov., isolated from freshwater.</title>
        <authorList>
            <person name="Li T."/>
            <person name="Zhuo Y."/>
            <person name="Jin C.Z."/>
            <person name="Wu X."/>
            <person name="Ko S.R."/>
            <person name="Jin F.J."/>
            <person name="Ahn C.Y."/>
            <person name="Oh H.M."/>
            <person name="Lee H.G."/>
            <person name="Jin L."/>
        </authorList>
    </citation>
    <scope>NUCLEOTIDE SEQUENCE [LARGE SCALE GENOMIC DNA]</scope>
    <source>
        <strain evidence="3">Gr-4</strain>
    </source>
</reference>
<dbReference type="Pfam" id="PF05899">
    <property type="entry name" value="Cupin_3"/>
    <property type="match status" value="1"/>
</dbReference>
<dbReference type="RefSeq" id="WP_142812242.1">
    <property type="nucleotide sequence ID" value="NZ_CP036282.1"/>
</dbReference>
<dbReference type="PANTHER" id="PTHR40943">
    <property type="entry name" value="CYTOPLASMIC PROTEIN-RELATED"/>
    <property type="match status" value="1"/>
</dbReference>
<proteinExistence type="predicted"/>